<gene>
    <name evidence="2" type="ORF">GCM10009762_18140</name>
</gene>
<evidence type="ECO:0000256" key="1">
    <source>
        <dbReference type="SAM" id="MobiDB-lite"/>
    </source>
</evidence>
<reference evidence="2 3" key="1">
    <citation type="journal article" date="2019" name="Int. J. Syst. Evol. Microbiol.">
        <title>The Global Catalogue of Microorganisms (GCM) 10K type strain sequencing project: providing services to taxonomists for standard genome sequencing and annotation.</title>
        <authorList>
            <consortium name="The Broad Institute Genomics Platform"/>
            <consortium name="The Broad Institute Genome Sequencing Center for Infectious Disease"/>
            <person name="Wu L."/>
            <person name="Ma J."/>
        </authorList>
    </citation>
    <scope>NUCLEOTIDE SEQUENCE [LARGE SCALE GENOMIC DNA]</scope>
    <source>
        <strain evidence="2 3">JCM 14588</strain>
    </source>
</reference>
<dbReference type="EMBL" id="BAAANV010000037">
    <property type="protein sequence ID" value="GAA1545213.1"/>
    <property type="molecule type" value="Genomic_DNA"/>
</dbReference>
<evidence type="ECO:0000313" key="3">
    <source>
        <dbReference type="Proteomes" id="UP001501288"/>
    </source>
</evidence>
<dbReference type="Proteomes" id="UP001501288">
    <property type="component" value="Unassembled WGS sequence"/>
</dbReference>
<name>A0ABN2BSN0_9MICO</name>
<accession>A0ABN2BSN0</accession>
<feature type="region of interest" description="Disordered" evidence="1">
    <location>
        <begin position="1"/>
        <end position="22"/>
    </location>
</feature>
<dbReference type="InterPro" id="IPR027417">
    <property type="entry name" value="P-loop_NTPase"/>
</dbReference>
<keyword evidence="3" id="KW-1185">Reference proteome</keyword>
<protein>
    <submittedName>
        <fullName evidence="2">ATP/GTP-binding protein</fullName>
    </submittedName>
</protein>
<dbReference type="InterPro" id="IPR052705">
    <property type="entry name" value="Gliding_Motility_GTPase"/>
</dbReference>
<comment type="caution">
    <text evidence="2">The sequence shown here is derived from an EMBL/GenBank/DDBJ whole genome shotgun (WGS) entry which is preliminary data.</text>
</comment>
<dbReference type="CDD" id="cd00882">
    <property type="entry name" value="Ras_like_GTPase"/>
    <property type="match status" value="1"/>
</dbReference>
<dbReference type="Gene3D" id="3.40.50.300">
    <property type="entry name" value="P-loop containing nucleotide triphosphate hydrolases"/>
    <property type="match status" value="1"/>
</dbReference>
<dbReference type="SUPFAM" id="SSF52540">
    <property type="entry name" value="P-loop containing nucleoside triphosphate hydrolases"/>
    <property type="match status" value="1"/>
</dbReference>
<dbReference type="PANTHER" id="PTHR42708:SF1">
    <property type="entry name" value="GLIDING MOTILITY PROTEIN MGLA"/>
    <property type="match status" value="1"/>
</dbReference>
<organism evidence="2 3">
    <name type="scientific">Dermacoccus barathri</name>
    <dbReference type="NCBI Taxonomy" id="322601"/>
    <lineage>
        <taxon>Bacteria</taxon>
        <taxon>Bacillati</taxon>
        <taxon>Actinomycetota</taxon>
        <taxon>Actinomycetes</taxon>
        <taxon>Micrococcales</taxon>
        <taxon>Dermacoccaceae</taxon>
        <taxon>Dermacoccus</taxon>
    </lineage>
</organism>
<proteinExistence type="predicted"/>
<sequence length="210" mass="22389">MRYPLPTTDFKETHVTSTPSGRRAPLEAVVGTAISHQVAFCGPLGVGKTTAVLAASTGEVASTEAQWSVTSTMVGRGMPKRTTTVGIDYGEWKADDGSTYAIYGTPGQERFAEARSGAISPGAKIVLWLFGNSPSALDEAAEWLDLLDAADNHGRMTVAVTRTEEEGSRPVAEFESFIHERHPDIAVVVADPRSSEDVRRVVRVATGGSR</sequence>
<evidence type="ECO:0000313" key="2">
    <source>
        <dbReference type="EMBL" id="GAA1545213.1"/>
    </source>
</evidence>
<dbReference type="PANTHER" id="PTHR42708">
    <property type="entry name" value="ATP/GTP-BINDING PROTEIN-RELATED"/>
    <property type="match status" value="1"/>
</dbReference>